<gene>
    <name evidence="8" type="ORF">SAMN04488038_108210</name>
</gene>
<dbReference type="NCBIfam" id="TIGR03500">
    <property type="entry name" value="FliO_TIGR"/>
    <property type="match status" value="1"/>
</dbReference>
<dbReference type="PANTHER" id="PTHR38766:SF1">
    <property type="entry name" value="FLAGELLAR PROTEIN FLIO"/>
    <property type="match status" value="1"/>
</dbReference>
<comment type="subcellular location">
    <subcellularLocation>
        <location evidence="7">Cell membrane</location>
    </subcellularLocation>
    <subcellularLocation>
        <location evidence="7">Bacterial flagellum basal body</location>
    </subcellularLocation>
</comment>
<accession>A0A1H9HK82</accession>
<keyword evidence="8" id="KW-0966">Cell projection</keyword>
<comment type="similarity">
    <text evidence="6 7">Belongs to the FliO/MopB family.</text>
</comment>
<keyword evidence="4 7" id="KW-0472">Membrane</keyword>
<name>A0A1H9HK82_9GAMM</name>
<protein>
    <recommendedName>
        <fullName evidence="7">Flagellar protein</fullName>
    </recommendedName>
</protein>
<dbReference type="Proteomes" id="UP000199233">
    <property type="component" value="Unassembled WGS sequence"/>
</dbReference>
<evidence type="ECO:0000256" key="1">
    <source>
        <dbReference type="ARBA" id="ARBA00022475"/>
    </source>
</evidence>
<keyword evidence="3 7" id="KW-1133">Transmembrane helix</keyword>
<evidence type="ECO:0000256" key="7">
    <source>
        <dbReference type="RuleBase" id="RU362064"/>
    </source>
</evidence>
<dbReference type="RefSeq" id="WP_177188966.1">
    <property type="nucleotide sequence ID" value="NZ_FOFS01000008.1"/>
</dbReference>
<evidence type="ECO:0000256" key="3">
    <source>
        <dbReference type="ARBA" id="ARBA00022989"/>
    </source>
</evidence>
<dbReference type="InterPro" id="IPR022781">
    <property type="entry name" value="Flagellar_biosynth_FliO"/>
</dbReference>
<evidence type="ECO:0000256" key="4">
    <source>
        <dbReference type="ARBA" id="ARBA00023136"/>
    </source>
</evidence>
<organism evidence="8 9">
    <name type="scientific">Solimonas aquatica</name>
    <dbReference type="NCBI Taxonomy" id="489703"/>
    <lineage>
        <taxon>Bacteria</taxon>
        <taxon>Pseudomonadati</taxon>
        <taxon>Pseudomonadota</taxon>
        <taxon>Gammaproteobacteria</taxon>
        <taxon>Nevskiales</taxon>
        <taxon>Nevskiaceae</taxon>
        <taxon>Solimonas</taxon>
    </lineage>
</organism>
<keyword evidence="8" id="KW-0969">Cilium</keyword>
<keyword evidence="9" id="KW-1185">Reference proteome</keyword>
<dbReference type="PANTHER" id="PTHR38766">
    <property type="entry name" value="FLAGELLAR PROTEIN FLIO"/>
    <property type="match status" value="1"/>
</dbReference>
<reference evidence="8 9" key="1">
    <citation type="submission" date="2016-10" db="EMBL/GenBank/DDBJ databases">
        <authorList>
            <person name="de Groot N.N."/>
        </authorList>
    </citation>
    <scope>NUCLEOTIDE SEQUENCE [LARGE SCALE GENOMIC DNA]</scope>
    <source>
        <strain evidence="8 9">DSM 25927</strain>
    </source>
</reference>
<dbReference type="Pfam" id="PF04347">
    <property type="entry name" value="FliO"/>
    <property type="match status" value="1"/>
</dbReference>
<dbReference type="InterPro" id="IPR052205">
    <property type="entry name" value="FliO/MopB"/>
</dbReference>
<dbReference type="GO" id="GO:0009425">
    <property type="term" value="C:bacterial-type flagellum basal body"/>
    <property type="evidence" value="ECO:0007669"/>
    <property type="project" value="UniProtKB-SubCell"/>
</dbReference>
<feature type="transmembrane region" description="Helical" evidence="7">
    <location>
        <begin position="12"/>
        <end position="38"/>
    </location>
</feature>
<keyword evidence="5 7" id="KW-0975">Bacterial flagellum</keyword>
<keyword evidence="2 7" id="KW-0812">Transmembrane</keyword>
<evidence type="ECO:0000256" key="5">
    <source>
        <dbReference type="ARBA" id="ARBA00023143"/>
    </source>
</evidence>
<evidence type="ECO:0000256" key="2">
    <source>
        <dbReference type="ARBA" id="ARBA00022692"/>
    </source>
</evidence>
<sequence>MNTPVAQAVGGSGAASIAGMFFSLLLVIALIFALAWLIRRVQNLRGLRRGSLQLVGGLSVGPKERVVLVQLGEQQYLLGVAAGSVNLLQRLDAPLAPVETETQVPGTGAFAERLREMLGQKS</sequence>
<dbReference type="GO" id="GO:0044781">
    <property type="term" value="P:bacterial-type flagellum organization"/>
    <property type="evidence" value="ECO:0007669"/>
    <property type="project" value="UniProtKB-UniRule"/>
</dbReference>
<proteinExistence type="inferred from homology"/>
<dbReference type="EMBL" id="FOFS01000008">
    <property type="protein sequence ID" value="SEQ62715.1"/>
    <property type="molecule type" value="Genomic_DNA"/>
</dbReference>
<dbReference type="GO" id="GO:0005886">
    <property type="term" value="C:plasma membrane"/>
    <property type="evidence" value="ECO:0007669"/>
    <property type="project" value="UniProtKB-SubCell"/>
</dbReference>
<evidence type="ECO:0000313" key="8">
    <source>
        <dbReference type="EMBL" id="SEQ62715.1"/>
    </source>
</evidence>
<dbReference type="AlphaFoldDB" id="A0A1H9HK82"/>
<keyword evidence="8" id="KW-0282">Flagellum</keyword>
<evidence type="ECO:0000313" key="9">
    <source>
        <dbReference type="Proteomes" id="UP000199233"/>
    </source>
</evidence>
<keyword evidence="1 7" id="KW-1003">Cell membrane</keyword>
<dbReference type="STRING" id="489703.SAMN04488038_108210"/>
<evidence type="ECO:0000256" key="6">
    <source>
        <dbReference type="ARBA" id="ARBA00037937"/>
    </source>
</evidence>